<sequence length="181" mass="19727">MEEGEEAAGGLREIGNLASWSVTSAKPGNGVELLRDGDAATFWQSDGVQPHLITAQFEQRVELLELHLLLDFKLDESYTPNKLVVRAGTGCHDLKDIAVLDLKEPSGWMKTDLWHLGPGQQVVPLRAFCLQVAILSNHQNGRDTHVRGVRVLGPRPHPQSSLGFPLSLEAHAAAGPYATVR</sequence>
<keyword evidence="3 6" id="KW-0498">Mitosis</keyword>
<dbReference type="FunCoup" id="A0A2V0P7L6">
    <property type="interactions" value="1637"/>
</dbReference>
<evidence type="ECO:0000256" key="5">
    <source>
        <dbReference type="ARBA" id="ARBA00023306"/>
    </source>
</evidence>
<dbReference type="GO" id="GO:0031145">
    <property type="term" value="P:anaphase-promoting complex-dependent catabolic process"/>
    <property type="evidence" value="ECO:0007669"/>
    <property type="project" value="InterPro"/>
</dbReference>
<keyword evidence="4 6" id="KW-0833">Ubl conjugation pathway</keyword>
<keyword evidence="5 6" id="KW-0131">Cell cycle</keyword>
<name>A0A2V0P7L6_9CHLO</name>
<comment type="caution">
    <text evidence="8">The sequence shown here is derived from an EMBL/GenBank/DDBJ whole genome shotgun (WGS) entry which is preliminary data.</text>
</comment>
<gene>
    <name evidence="8" type="ORF">Rsub_08449</name>
</gene>
<keyword evidence="9" id="KW-1185">Reference proteome</keyword>
<evidence type="ECO:0000313" key="8">
    <source>
        <dbReference type="EMBL" id="GBF95858.1"/>
    </source>
</evidence>
<dbReference type="InterPro" id="IPR016901">
    <property type="entry name" value="APC10/Doc1"/>
</dbReference>
<dbReference type="InParanoid" id="A0A2V0P7L6"/>
<dbReference type="GO" id="GO:0070979">
    <property type="term" value="P:protein K11-linked ubiquitination"/>
    <property type="evidence" value="ECO:0007669"/>
    <property type="project" value="TreeGrafter"/>
</dbReference>
<evidence type="ECO:0000256" key="4">
    <source>
        <dbReference type="ARBA" id="ARBA00022786"/>
    </source>
</evidence>
<evidence type="ECO:0000256" key="6">
    <source>
        <dbReference type="PIRNR" id="PIRNR028841"/>
    </source>
</evidence>
<comment type="similarity">
    <text evidence="1 6">Belongs to the APC10 family.</text>
</comment>
<dbReference type="InterPro" id="IPR008979">
    <property type="entry name" value="Galactose-bd-like_sf"/>
</dbReference>
<dbReference type="PANTHER" id="PTHR12936:SF0">
    <property type="entry name" value="ANAPHASE-PROMOTING COMPLEX SUBUNIT 10"/>
    <property type="match status" value="1"/>
</dbReference>
<accession>A0A2V0P7L6</accession>
<feature type="domain" description="DOC" evidence="7">
    <location>
        <begin position="1"/>
        <end position="178"/>
    </location>
</feature>
<dbReference type="PIRSF" id="PIRSF028841">
    <property type="entry name" value="APC10_sub"/>
    <property type="match status" value="1"/>
</dbReference>
<proteinExistence type="inferred from homology"/>
<evidence type="ECO:0000256" key="2">
    <source>
        <dbReference type="ARBA" id="ARBA00022618"/>
    </source>
</evidence>
<dbReference type="PROSITE" id="PS51284">
    <property type="entry name" value="DOC"/>
    <property type="match status" value="1"/>
</dbReference>
<dbReference type="EMBL" id="BDRX01000071">
    <property type="protein sequence ID" value="GBF95858.1"/>
    <property type="molecule type" value="Genomic_DNA"/>
</dbReference>
<dbReference type="GO" id="GO:0005680">
    <property type="term" value="C:anaphase-promoting complex"/>
    <property type="evidence" value="ECO:0007669"/>
    <property type="project" value="InterPro"/>
</dbReference>
<dbReference type="STRING" id="307507.A0A2V0P7L6"/>
<dbReference type="PANTHER" id="PTHR12936">
    <property type="entry name" value="ANAPHASE-PROMOTING COMPLEX 10"/>
    <property type="match status" value="1"/>
</dbReference>
<dbReference type="Gene3D" id="2.60.120.260">
    <property type="entry name" value="Galactose-binding domain-like"/>
    <property type="match status" value="1"/>
</dbReference>
<evidence type="ECO:0000256" key="3">
    <source>
        <dbReference type="ARBA" id="ARBA00022776"/>
    </source>
</evidence>
<reference evidence="8 9" key="1">
    <citation type="journal article" date="2018" name="Sci. Rep.">
        <title>Raphidocelis subcapitata (=Pseudokirchneriella subcapitata) provides an insight into genome evolution and environmental adaptations in the Sphaeropleales.</title>
        <authorList>
            <person name="Suzuki S."/>
            <person name="Yamaguchi H."/>
            <person name="Nakajima N."/>
            <person name="Kawachi M."/>
        </authorList>
    </citation>
    <scope>NUCLEOTIDE SEQUENCE [LARGE SCALE GENOMIC DNA]</scope>
    <source>
        <strain evidence="8 9">NIES-35</strain>
    </source>
</reference>
<dbReference type="GO" id="GO:0051301">
    <property type="term" value="P:cell division"/>
    <property type="evidence" value="ECO:0007669"/>
    <property type="project" value="UniProtKB-KW"/>
</dbReference>
<dbReference type="Pfam" id="PF03256">
    <property type="entry name" value="ANAPC10"/>
    <property type="match status" value="1"/>
</dbReference>
<keyword evidence="2 6" id="KW-0132">Cell division</keyword>
<dbReference type="SMART" id="SM01337">
    <property type="entry name" value="APC10"/>
    <property type="match status" value="1"/>
</dbReference>
<protein>
    <recommendedName>
        <fullName evidence="6">Anaphase-promoting complex subunit 10</fullName>
    </recommendedName>
</protein>
<comment type="function">
    <text evidence="6">Component of the anaphase promoting complex/cyclosome (APC/C), a cell cycle-regulated E3 ubiquitin-protein ligase complex that controls progression through mitosis and the G1 phase of the cell cycle.</text>
</comment>
<evidence type="ECO:0000259" key="7">
    <source>
        <dbReference type="PROSITE" id="PS51284"/>
    </source>
</evidence>
<dbReference type="SUPFAM" id="SSF49785">
    <property type="entry name" value="Galactose-binding domain-like"/>
    <property type="match status" value="1"/>
</dbReference>
<dbReference type="Proteomes" id="UP000247498">
    <property type="component" value="Unassembled WGS sequence"/>
</dbReference>
<organism evidence="8 9">
    <name type="scientific">Raphidocelis subcapitata</name>
    <dbReference type="NCBI Taxonomy" id="307507"/>
    <lineage>
        <taxon>Eukaryota</taxon>
        <taxon>Viridiplantae</taxon>
        <taxon>Chlorophyta</taxon>
        <taxon>core chlorophytes</taxon>
        <taxon>Chlorophyceae</taxon>
        <taxon>CS clade</taxon>
        <taxon>Sphaeropleales</taxon>
        <taxon>Selenastraceae</taxon>
        <taxon>Raphidocelis</taxon>
    </lineage>
</organism>
<dbReference type="AlphaFoldDB" id="A0A2V0P7L6"/>
<dbReference type="InterPro" id="IPR004939">
    <property type="entry name" value="APC_su10/DOC_dom"/>
</dbReference>
<evidence type="ECO:0000256" key="1">
    <source>
        <dbReference type="ARBA" id="ARBA00006762"/>
    </source>
</evidence>
<evidence type="ECO:0000313" key="9">
    <source>
        <dbReference type="Proteomes" id="UP000247498"/>
    </source>
</evidence>
<dbReference type="OrthoDB" id="24948at2759"/>
<dbReference type="CDD" id="cd08366">
    <property type="entry name" value="APC10"/>
    <property type="match status" value="1"/>
</dbReference>